<proteinExistence type="predicted"/>
<keyword evidence="1" id="KW-1133">Transmembrane helix</keyword>
<name>A0A850R540_9LACO</name>
<dbReference type="AlphaFoldDB" id="A0A850R540"/>
<reference evidence="2 3" key="1">
    <citation type="submission" date="2020-06" db="EMBL/GenBank/DDBJ databases">
        <authorList>
            <person name="Kang J."/>
        </authorList>
    </citation>
    <scope>NUCLEOTIDE SEQUENCE [LARGE SCALE GENOMIC DNA]</scope>
    <source>
        <strain evidence="2 3">DCY120</strain>
    </source>
</reference>
<feature type="transmembrane region" description="Helical" evidence="1">
    <location>
        <begin position="145"/>
        <end position="166"/>
    </location>
</feature>
<evidence type="ECO:0000256" key="1">
    <source>
        <dbReference type="SAM" id="Phobius"/>
    </source>
</evidence>
<dbReference type="Proteomes" id="UP000563523">
    <property type="component" value="Unassembled WGS sequence"/>
</dbReference>
<organism evidence="2 3">
    <name type="scientific">Bombilactobacillus apium</name>
    <dbReference type="NCBI Taxonomy" id="2675299"/>
    <lineage>
        <taxon>Bacteria</taxon>
        <taxon>Bacillati</taxon>
        <taxon>Bacillota</taxon>
        <taxon>Bacilli</taxon>
        <taxon>Lactobacillales</taxon>
        <taxon>Lactobacillaceae</taxon>
        <taxon>Bombilactobacillus</taxon>
    </lineage>
</organism>
<dbReference type="EMBL" id="JABZEC010000002">
    <property type="protein sequence ID" value="NVY95967.1"/>
    <property type="molecule type" value="Genomic_DNA"/>
</dbReference>
<protein>
    <submittedName>
        <fullName evidence="2">Uncharacterized protein</fullName>
    </submittedName>
</protein>
<keyword evidence="1" id="KW-0472">Membrane</keyword>
<evidence type="ECO:0000313" key="3">
    <source>
        <dbReference type="Proteomes" id="UP000563523"/>
    </source>
</evidence>
<feature type="transmembrane region" description="Helical" evidence="1">
    <location>
        <begin position="86"/>
        <end position="113"/>
    </location>
</feature>
<comment type="caution">
    <text evidence="2">The sequence shown here is derived from an EMBL/GenBank/DDBJ whole genome shotgun (WGS) entry which is preliminary data.</text>
</comment>
<feature type="transmembrane region" description="Helical" evidence="1">
    <location>
        <begin position="120"/>
        <end position="139"/>
    </location>
</feature>
<feature type="transmembrane region" description="Helical" evidence="1">
    <location>
        <begin position="173"/>
        <end position="196"/>
    </location>
</feature>
<evidence type="ECO:0000313" key="2">
    <source>
        <dbReference type="EMBL" id="NVY95967.1"/>
    </source>
</evidence>
<sequence length="203" mass="23007">MALSFLTSYGSFKSIYIKNNNYFNNVNQRIGYVSFLKKASLRTFFVAFFISLLTKIYQLILSFIILKKLPSNVVIPAELSPFADNRFSSCVIFIILASLGWGIYAVFIFSLGLFIKKNSIYLVLGAIVGTLLILIPGMFSRILTYGMYILLLPTLIAPGQMTFGILGGKHPNVYIGFLLSASIYLIFSLFLMYWWMVYKQKKG</sequence>
<keyword evidence="1" id="KW-0812">Transmembrane</keyword>
<keyword evidence="3" id="KW-1185">Reference proteome</keyword>
<feature type="transmembrane region" description="Helical" evidence="1">
    <location>
        <begin position="44"/>
        <end position="66"/>
    </location>
</feature>
<gene>
    <name evidence="2" type="ORF">HU830_02010</name>
</gene>
<accession>A0A850R540</accession>